<protein>
    <submittedName>
        <fullName evidence="3">Uncharacterized protein</fullName>
    </submittedName>
</protein>
<organism evidence="2 3">
    <name type="scientific">Mesorhabditis belari</name>
    <dbReference type="NCBI Taxonomy" id="2138241"/>
    <lineage>
        <taxon>Eukaryota</taxon>
        <taxon>Metazoa</taxon>
        <taxon>Ecdysozoa</taxon>
        <taxon>Nematoda</taxon>
        <taxon>Chromadorea</taxon>
        <taxon>Rhabditida</taxon>
        <taxon>Rhabditina</taxon>
        <taxon>Rhabditomorpha</taxon>
        <taxon>Rhabditoidea</taxon>
        <taxon>Rhabditidae</taxon>
        <taxon>Mesorhabditinae</taxon>
        <taxon>Mesorhabditis</taxon>
    </lineage>
</organism>
<dbReference type="AlphaFoldDB" id="A0AAF3F765"/>
<evidence type="ECO:0000313" key="2">
    <source>
        <dbReference type="Proteomes" id="UP000887575"/>
    </source>
</evidence>
<dbReference type="WBParaSite" id="MBELARI_LOCUS2737">
    <property type="protein sequence ID" value="MBELARI_LOCUS2737"/>
    <property type="gene ID" value="MBELARI_LOCUS2737"/>
</dbReference>
<feature type="compositionally biased region" description="Polar residues" evidence="1">
    <location>
        <begin position="537"/>
        <end position="574"/>
    </location>
</feature>
<accession>A0AAF3F765</accession>
<sequence length="806" mass="91256">MSLFRRNQSFHWKSLTDLIEDSNGNGEDEYTEDDFFTSQANIQMIKSDESVASSNNQVVDMDIVQPHNMLMTFQDRVQQEIDQPIRHSCKFRMETGLECDSAVLESEWLKHCFIHMKEPVYRCIRTCSMKSHSKEAMQNHKTSEHKVFTKPAFNNEFKVIMEMQKVATEAFPELNDQVREWVKGQIEAGNSDWRMDSQKKKSNVPQNVVNQNARSIPSNGGEVPANHRMEMNHGPTQNVRPPVPVSKSSTSGIQPSNQPVENRDNRFNAQKPTAPSTSGQPQPHQHIEARWSNSVHYPSPGAIQPPIIPEPKTDWKCKKCYHYTEATLDSCWKHAKMHVKQKYDGCSKRSSPDLYRELDKQESQELQEDVVAQISIENRKTVALEEPQTVYEHVTPPLIDNLPSLNETKTISVSALPGVIMKNYRRYLQEDEPGFLRDEEVEHGGVRDEEVAQDDLFTKVIKDEVMDQLDMSEHDEKENGDERVEMRTGMVKGLLIADMDLDGKSLDGFEEYRARCEYEEHREFFKEPRDERAEQDANGSSVNAEVEGSSKSCSPASNANDDQALSSPASEQNNTKIAQEIDELQKLREELDTKNRGIAEKKKERKPLLMLDPNAISKEQKIDELKMLEAATTENLNIQEERRALEALEAPEAPEAHLAGAPKAHLAGAPEAHLVRAPEAHLAGAPEAHLARAPEAHLAGAPEAHLARALEARLAGAREAHLALQQELAKEAQASTRNLSFVMQELTDSDEMISLWKQLLEADPTAQNSTTILQQKEQELKDQALTLGYMMIALFKLRKKNTEPKK</sequence>
<feature type="region of interest" description="Disordered" evidence="1">
    <location>
        <begin position="523"/>
        <end position="574"/>
    </location>
</feature>
<feature type="compositionally biased region" description="Basic and acidic residues" evidence="1">
    <location>
        <begin position="523"/>
        <end position="535"/>
    </location>
</feature>
<proteinExistence type="predicted"/>
<keyword evidence="2" id="KW-1185">Reference proteome</keyword>
<dbReference type="Proteomes" id="UP000887575">
    <property type="component" value="Unassembled WGS sequence"/>
</dbReference>
<evidence type="ECO:0000313" key="3">
    <source>
        <dbReference type="WBParaSite" id="MBELARI_LOCUS2737"/>
    </source>
</evidence>
<feature type="compositionally biased region" description="Polar residues" evidence="1">
    <location>
        <begin position="267"/>
        <end position="283"/>
    </location>
</feature>
<feature type="compositionally biased region" description="Polar residues" evidence="1">
    <location>
        <begin position="203"/>
        <end position="218"/>
    </location>
</feature>
<name>A0AAF3F765_9BILA</name>
<reference evidence="3" key="1">
    <citation type="submission" date="2024-02" db="UniProtKB">
        <authorList>
            <consortium name="WormBaseParasite"/>
        </authorList>
    </citation>
    <scope>IDENTIFICATION</scope>
</reference>
<feature type="region of interest" description="Disordered" evidence="1">
    <location>
        <begin position="189"/>
        <end position="285"/>
    </location>
</feature>
<feature type="compositionally biased region" description="Polar residues" evidence="1">
    <location>
        <begin position="246"/>
        <end position="260"/>
    </location>
</feature>
<evidence type="ECO:0000256" key="1">
    <source>
        <dbReference type="SAM" id="MobiDB-lite"/>
    </source>
</evidence>